<dbReference type="PROSITE" id="PS50982">
    <property type="entry name" value="MBD"/>
    <property type="match status" value="1"/>
</dbReference>
<reference evidence="2 3" key="1">
    <citation type="submission" date="2023-03" db="EMBL/GenBank/DDBJ databases">
        <title>WGS of Gossypium arboreum.</title>
        <authorList>
            <person name="Yu D."/>
        </authorList>
    </citation>
    <scope>NUCLEOTIDE SEQUENCE [LARGE SCALE GENOMIC DNA]</scope>
    <source>
        <tissue evidence="2">Leaf</tissue>
    </source>
</reference>
<dbReference type="Proteomes" id="UP001358586">
    <property type="component" value="Chromosome 3"/>
</dbReference>
<accession>A0ABR0QPY1</accession>
<evidence type="ECO:0000313" key="3">
    <source>
        <dbReference type="Proteomes" id="UP001358586"/>
    </source>
</evidence>
<sequence length="204" mass="23566">MADQKDNKDSPGPIPEGWVLHTKFKNGIEVKTYLCPVTEQEFYTYEDLMRYVRYAKAAKLSIYTPRDQSMVKPPTGVIEEGIRVWQYSLMGQFLRRSPNVGVGLDGNNLLLFKFSNAEAGDYFWSMEMADQKDNKDSPGPIPEGWVSHTKFKNGIEVKTYLCPATEQEFYTYEDLMRYVRYAKAAKLSIYSPEFEENMKKEGQS</sequence>
<dbReference type="EMBL" id="JARKNE010000003">
    <property type="protein sequence ID" value="KAK5841086.1"/>
    <property type="molecule type" value="Genomic_DNA"/>
</dbReference>
<comment type="caution">
    <text evidence="2">The sequence shown here is derived from an EMBL/GenBank/DDBJ whole genome shotgun (WGS) entry which is preliminary data.</text>
</comment>
<feature type="domain" description="MBD" evidence="1">
    <location>
        <begin position="131"/>
        <end position="201"/>
    </location>
</feature>
<evidence type="ECO:0000313" key="2">
    <source>
        <dbReference type="EMBL" id="KAK5841086.1"/>
    </source>
</evidence>
<organism evidence="2 3">
    <name type="scientific">Gossypium arboreum</name>
    <name type="common">Tree cotton</name>
    <name type="synonym">Gossypium nanking</name>
    <dbReference type="NCBI Taxonomy" id="29729"/>
    <lineage>
        <taxon>Eukaryota</taxon>
        <taxon>Viridiplantae</taxon>
        <taxon>Streptophyta</taxon>
        <taxon>Embryophyta</taxon>
        <taxon>Tracheophyta</taxon>
        <taxon>Spermatophyta</taxon>
        <taxon>Magnoliopsida</taxon>
        <taxon>eudicotyledons</taxon>
        <taxon>Gunneridae</taxon>
        <taxon>Pentapetalae</taxon>
        <taxon>rosids</taxon>
        <taxon>malvids</taxon>
        <taxon>Malvales</taxon>
        <taxon>Malvaceae</taxon>
        <taxon>Malvoideae</taxon>
        <taxon>Gossypium</taxon>
    </lineage>
</organism>
<proteinExistence type="predicted"/>
<name>A0ABR0QPY1_GOSAR</name>
<dbReference type="InterPro" id="IPR001739">
    <property type="entry name" value="Methyl_CpG_DNA-bd"/>
</dbReference>
<evidence type="ECO:0000259" key="1">
    <source>
        <dbReference type="PROSITE" id="PS50982"/>
    </source>
</evidence>
<gene>
    <name evidence="2" type="ORF">PVK06_009994</name>
</gene>
<protein>
    <recommendedName>
        <fullName evidence="1">MBD domain-containing protein</fullName>
    </recommendedName>
</protein>
<keyword evidence="3" id="KW-1185">Reference proteome</keyword>